<dbReference type="EMBL" id="JAHRIO010090163">
    <property type="protein sequence ID" value="MEQ2187438.1"/>
    <property type="molecule type" value="Genomic_DNA"/>
</dbReference>
<dbReference type="Proteomes" id="UP001476798">
    <property type="component" value="Unassembled WGS sequence"/>
</dbReference>
<name>A0ABV0PVR2_9TELE</name>
<accession>A0ABV0PVR2</accession>
<gene>
    <name evidence="1" type="ORF">GOODEAATRI_004719</name>
</gene>
<reference evidence="1 2" key="1">
    <citation type="submission" date="2021-06" db="EMBL/GenBank/DDBJ databases">
        <authorList>
            <person name="Palmer J.M."/>
        </authorList>
    </citation>
    <scope>NUCLEOTIDE SEQUENCE [LARGE SCALE GENOMIC DNA]</scope>
    <source>
        <strain evidence="1 2">GA_2019</strain>
        <tissue evidence="1">Muscle</tissue>
    </source>
</reference>
<evidence type="ECO:0000313" key="1">
    <source>
        <dbReference type="EMBL" id="MEQ2187438.1"/>
    </source>
</evidence>
<protein>
    <submittedName>
        <fullName evidence="1">Uncharacterized protein</fullName>
    </submittedName>
</protein>
<keyword evidence="2" id="KW-1185">Reference proteome</keyword>
<sequence>ILLFEDFSRGVHKRGHHCVFYTAESIKSDAVVRYQSLAVQQTLMSSCCFFKASSWSLVSP</sequence>
<evidence type="ECO:0000313" key="2">
    <source>
        <dbReference type="Proteomes" id="UP001476798"/>
    </source>
</evidence>
<feature type="non-terminal residue" evidence="1">
    <location>
        <position position="1"/>
    </location>
</feature>
<organism evidence="1 2">
    <name type="scientific">Goodea atripinnis</name>
    <dbReference type="NCBI Taxonomy" id="208336"/>
    <lineage>
        <taxon>Eukaryota</taxon>
        <taxon>Metazoa</taxon>
        <taxon>Chordata</taxon>
        <taxon>Craniata</taxon>
        <taxon>Vertebrata</taxon>
        <taxon>Euteleostomi</taxon>
        <taxon>Actinopterygii</taxon>
        <taxon>Neopterygii</taxon>
        <taxon>Teleostei</taxon>
        <taxon>Neoteleostei</taxon>
        <taxon>Acanthomorphata</taxon>
        <taxon>Ovalentaria</taxon>
        <taxon>Atherinomorphae</taxon>
        <taxon>Cyprinodontiformes</taxon>
        <taxon>Goodeidae</taxon>
        <taxon>Goodea</taxon>
    </lineage>
</organism>
<proteinExistence type="predicted"/>
<comment type="caution">
    <text evidence="1">The sequence shown here is derived from an EMBL/GenBank/DDBJ whole genome shotgun (WGS) entry which is preliminary data.</text>
</comment>